<evidence type="ECO:0000256" key="5">
    <source>
        <dbReference type="ARBA" id="ARBA00022946"/>
    </source>
</evidence>
<feature type="domain" description="Membrane insertase YidC/Oxa/ALB C-terminal" evidence="11">
    <location>
        <begin position="171"/>
        <end position="366"/>
    </location>
</feature>
<dbReference type="Proteomes" id="UP000774617">
    <property type="component" value="Unassembled WGS sequence"/>
</dbReference>
<evidence type="ECO:0000313" key="13">
    <source>
        <dbReference type="Proteomes" id="UP000774617"/>
    </source>
</evidence>
<keyword evidence="4" id="KW-0999">Mitochondrion inner membrane</keyword>
<dbReference type="CDD" id="cd20069">
    <property type="entry name" value="5TM_Oxa1-like"/>
    <property type="match status" value="1"/>
</dbReference>
<dbReference type="InterPro" id="IPR028055">
    <property type="entry name" value="YidC/Oxa/ALB_C"/>
</dbReference>
<reference evidence="12 13" key="1">
    <citation type="journal article" date="2021" name="Nat. Commun.">
        <title>Genetic determinants of endophytism in the Arabidopsis root mycobiome.</title>
        <authorList>
            <person name="Mesny F."/>
            <person name="Miyauchi S."/>
            <person name="Thiergart T."/>
            <person name="Pickel B."/>
            <person name="Atanasova L."/>
            <person name="Karlsson M."/>
            <person name="Huettel B."/>
            <person name="Barry K.W."/>
            <person name="Haridas S."/>
            <person name="Chen C."/>
            <person name="Bauer D."/>
            <person name="Andreopoulos W."/>
            <person name="Pangilinan J."/>
            <person name="LaButti K."/>
            <person name="Riley R."/>
            <person name="Lipzen A."/>
            <person name="Clum A."/>
            <person name="Drula E."/>
            <person name="Henrissat B."/>
            <person name="Kohler A."/>
            <person name="Grigoriev I.V."/>
            <person name="Martin F.M."/>
            <person name="Hacquard S."/>
        </authorList>
    </citation>
    <scope>NUCLEOTIDE SEQUENCE [LARGE SCALE GENOMIC DNA]</scope>
    <source>
        <strain evidence="12 13">MPI-SDFR-AT-0080</strain>
    </source>
</reference>
<evidence type="ECO:0000256" key="4">
    <source>
        <dbReference type="ARBA" id="ARBA00022792"/>
    </source>
</evidence>
<evidence type="ECO:0000256" key="3">
    <source>
        <dbReference type="ARBA" id="ARBA00022692"/>
    </source>
</evidence>
<keyword evidence="3 9" id="KW-0812">Transmembrane</keyword>
<keyword evidence="13" id="KW-1185">Reference proteome</keyword>
<dbReference type="Pfam" id="PF02096">
    <property type="entry name" value="60KD_IMP"/>
    <property type="match status" value="1"/>
</dbReference>
<organism evidence="12 13">
    <name type="scientific">Macrophomina phaseolina</name>
    <dbReference type="NCBI Taxonomy" id="35725"/>
    <lineage>
        <taxon>Eukaryota</taxon>
        <taxon>Fungi</taxon>
        <taxon>Dikarya</taxon>
        <taxon>Ascomycota</taxon>
        <taxon>Pezizomycotina</taxon>
        <taxon>Dothideomycetes</taxon>
        <taxon>Dothideomycetes incertae sedis</taxon>
        <taxon>Botryosphaeriales</taxon>
        <taxon>Botryosphaeriaceae</taxon>
        <taxon>Macrophomina</taxon>
    </lineage>
</organism>
<dbReference type="EMBL" id="JAGTJR010000025">
    <property type="protein sequence ID" value="KAH7042720.1"/>
    <property type="molecule type" value="Genomic_DNA"/>
</dbReference>
<evidence type="ECO:0000256" key="2">
    <source>
        <dbReference type="ARBA" id="ARBA00009877"/>
    </source>
</evidence>
<evidence type="ECO:0000256" key="9">
    <source>
        <dbReference type="RuleBase" id="RU003945"/>
    </source>
</evidence>
<evidence type="ECO:0000256" key="1">
    <source>
        <dbReference type="ARBA" id="ARBA00004448"/>
    </source>
</evidence>
<evidence type="ECO:0000256" key="6">
    <source>
        <dbReference type="ARBA" id="ARBA00022989"/>
    </source>
</evidence>
<name>A0ABQ8G2B1_9PEZI</name>
<keyword evidence="6 10" id="KW-1133">Transmembrane helix</keyword>
<proteinExistence type="inferred from homology"/>
<keyword evidence="8 10" id="KW-0472">Membrane</keyword>
<evidence type="ECO:0000256" key="8">
    <source>
        <dbReference type="ARBA" id="ARBA00023136"/>
    </source>
</evidence>
<accession>A0ABQ8G2B1</accession>
<dbReference type="PANTHER" id="PTHR12428:SF66">
    <property type="entry name" value="MITOCHONDRIAL INNER MEMBRANE PROTEIN OXA1L"/>
    <property type="match status" value="1"/>
</dbReference>
<evidence type="ECO:0000256" key="10">
    <source>
        <dbReference type="SAM" id="Phobius"/>
    </source>
</evidence>
<evidence type="ECO:0000259" key="11">
    <source>
        <dbReference type="Pfam" id="PF02096"/>
    </source>
</evidence>
<comment type="caution">
    <text evidence="12">The sequence shown here is derived from an EMBL/GenBank/DDBJ whole genome shotgun (WGS) entry which is preliminary data.</text>
</comment>
<sequence length="500" mass="54061">MMKSRGLRPANCARVALQTPLRAPRHFSTNASLKPSAILPARSPSLGVRSPLNTSTLRNSFALGSTASAVRFASTSPAAAASASPVLDSAKTAAADATTAAATAASTPLDAASAASPTNVDGVASDFLANIASMPEQIGYLKAIGLDYGWGPTACIEWLLEHVHIWMGIPWWASIMVTAVAVRGALFPLFVSTSDVTARQQALREVTEPLNRKMNEARIAGNTDGMMMARAELMGVYKQAGINPWKAFVAPAAQAVSGYCSWKLLRAMAALPVPGLETGGFLWLKDLSVADPYFITPVAFGLLIHFVSKSGGETGAMKQLSSLQKKFLLYLLPGVAVLFTIAQPATVQLSFFTASSLGMLQARILRNERFREIMGLAPIVHQGNVKPIDPSAIDIKARVTVPGQFKYEPPTVQSSISDAGRTNAKTLNQSPIAKLKNSYLETRKELKDFKDGVLKRAGLYQENTATRKESKQFLKRAEEYEKRRQLEQGLEAEARRRRRR</sequence>
<dbReference type="InterPro" id="IPR001708">
    <property type="entry name" value="YidC/ALB3/OXA1/COX18"/>
</dbReference>
<comment type="subcellular location">
    <subcellularLocation>
        <location evidence="9">Membrane</location>
        <topology evidence="9">Multi-pass membrane protein</topology>
    </subcellularLocation>
    <subcellularLocation>
        <location evidence="1">Mitochondrion inner membrane</location>
        <topology evidence="1">Multi-pass membrane protein</topology>
    </subcellularLocation>
</comment>
<protein>
    <submittedName>
        <fullName evidence="12">60Kd inner membrane protein-domain-containing protein</fullName>
    </submittedName>
</protein>
<keyword evidence="5" id="KW-0809">Transit peptide</keyword>
<evidence type="ECO:0000313" key="12">
    <source>
        <dbReference type="EMBL" id="KAH7042720.1"/>
    </source>
</evidence>
<keyword evidence="7" id="KW-0496">Mitochondrion</keyword>
<feature type="transmembrane region" description="Helical" evidence="10">
    <location>
        <begin position="327"/>
        <end position="343"/>
    </location>
</feature>
<dbReference type="PANTHER" id="PTHR12428">
    <property type="entry name" value="OXA1"/>
    <property type="match status" value="1"/>
</dbReference>
<gene>
    <name evidence="12" type="ORF">B0J12DRAFT_629894</name>
</gene>
<comment type="similarity">
    <text evidence="2 9">Belongs to the OXA1/ALB3/YidC family.</text>
</comment>
<evidence type="ECO:0000256" key="7">
    <source>
        <dbReference type="ARBA" id="ARBA00023128"/>
    </source>
</evidence>